<reference evidence="2" key="1">
    <citation type="submission" date="2016-10" db="EMBL/GenBank/DDBJ databases">
        <authorList>
            <person name="Varghese N."/>
            <person name="Submissions S."/>
        </authorList>
    </citation>
    <scope>NUCLEOTIDE SEQUENCE [LARGE SCALE GENOMIC DNA]</scope>
    <source>
        <strain evidence="2">Gh-48</strain>
    </source>
</reference>
<dbReference type="SUPFAM" id="SSF103365">
    <property type="entry name" value="Hypothetical protein PH1602"/>
    <property type="match status" value="1"/>
</dbReference>
<protein>
    <submittedName>
        <fullName evidence="1">tRNA-splicing ligase RtcB</fullName>
    </submittedName>
</protein>
<accession>A0A1H8DXY8</accession>
<evidence type="ECO:0000313" key="2">
    <source>
        <dbReference type="Proteomes" id="UP000198942"/>
    </source>
</evidence>
<dbReference type="InterPro" id="IPR036025">
    <property type="entry name" value="RtcB-like_sf"/>
</dbReference>
<dbReference type="RefSeq" id="WP_244280897.1">
    <property type="nucleotide sequence ID" value="NZ_FOCL01000002.1"/>
</dbReference>
<dbReference type="Gene3D" id="3.90.1860.10">
    <property type="entry name" value="tRNA-splicing ligase RtcB"/>
    <property type="match status" value="1"/>
</dbReference>
<sequence length="156" mass="17602">MGNLKTKELTQIGYADNKQRSLAVNITGRYFKHYSKAEVIDLLSKIRQQPYAYLNNDITGKIAETFINNKNEPVTASYELKDQHAPLNIYGEEHIELSAIKQMELALKLTVSLQGALMPDAHSGYGLPIGGVLAVKCGDPLRRWYGYRLQDGFIHY</sequence>
<proteinExistence type="predicted"/>
<dbReference type="GO" id="GO:0006396">
    <property type="term" value="P:RNA processing"/>
    <property type="evidence" value="ECO:0007669"/>
    <property type="project" value="InterPro"/>
</dbReference>
<dbReference type="GO" id="GO:0016874">
    <property type="term" value="F:ligase activity"/>
    <property type="evidence" value="ECO:0007669"/>
    <property type="project" value="UniProtKB-KW"/>
</dbReference>
<keyword evidence="2" id="KW-1185">Reference proteome</keyword>
<name>A0A1H8DXY8_9SPHI</name>
<evidence type="ECO:0000313" key="1">
    <source>
        <dbReference type="EMBL" id="SEN12179.1"/>
    </source>
</evidence>
<dbReference type="EMBL" id="FOCL01000002">
    <property type="protein sequence ID" value="SEN12179.1"/>
    <property type="molecule type" value="Genomic_DNA"/>
</dbReference>
<gene>
    <name evidence="1" type="ORF">SAMN05192574_102512</name>
</gene>
<keyword evidence="1" id="KW-0436">Ligase</keyword>
<organism evidence="1 2">
    <name type="scientific">Mucilaginibacter gossypiicola</name>
    <dbReference type="NCBI Taxonomy" id="551995"/>
    <lineage>
        <taxon>Bacteria</taxon>
        <taxon>Pseudomonadati</taxon>
        <taxon>Bacteroidota</taxon>
        <taxon>Sphingobacteriia</taxon>
        <taxon>Sphingobacteriales</taxon>
        <taxon>Sphingobacteriaceae</taxon>
        <taxon>Mucilaginibacter</taxon>
    </lineage>
</organism>
<dbReference type="Proteomes" id="UP000198942">
    <property type="component" value="Unassembled WGS sequence"/>
</dbReference>
<dbReference type="STRING" id="551995.SAMN05192574_102512"/>
<dbReference type="AlphaFoldDB" id="A0A1H8DXY8"/>